<protein>
    <submittedName>
        <fullName evidence="3">Universal stress protein</fullName>
    </submittedName>
</protein>
<proteinExistence type="inferred from homology"/>
<dbReference type="InterPro" id="IPR014729">
    <property type="entry name" value="Rossmann-like_a/b/a_fold"/>
</dbReference>
<dbReference type="PANTHER" id="PTHR46268:SF6">
    <property type="entry name" value="UNIVERSAL STRESS PROTEIN UP12"/>
    <property type="match status" value="1"/>
</dbReference>
<reference evidence="3 4" key="1">
    <citation type="submission" date="2024-10" db="EMBL/GenBank/DDBJ databases">
        <title>The Natural Products Discovery Center: Release of the First 8490 Sequenced Strains for Exploring Actinobacteria Biosynthetic Diversity.</title>
        <authorList>
            <person name="Kalkreuter E."/>
            <person name="Kautsar S.A."/>
            <person name="Yang D."/>
            <person name="Bader C.D."/>
            <person name="Teijaro C.N."/>
            <person name="Fluegel L."/>
            <person name="Davis C.M."/>
            <person name="Simpson J.R."/>
            <person name="Lauterbach L."/>
            <person name="Steele A.D."/>
            <person name="Gui C."/>
            <person name="Meng S."/>
            <person name="Li G."/>
            <person name="Viehrig K."/>
            <person name="Ye F."/>
            <person name="Su P."/>
            <person name="Kiefer A.F."/>
            <person name="Nichols A."/>
            <person name="Cepeda A.J."/>
            <person name="Yan W."/>
            <person name="Fan B."/>
            <person name="Jiang Y."/>
            <person name="Adhikari A."/>
            <person name="Zheng C.-J."/>
            <person name="Schuster L."/>
            <person name="Cowan T.M."/>
            <person name="Smanski M.J."/>
            <person name="Chevrette M.G."/>
            <person name="De Carvalho L.P.S."/>
            <person name="Shen B."/>
        </authorList>
    </citation>
    <scope>NUCLEOTIDE SEQUENCE [LARGE SCALE GENOMIC DNA]</scope>
    <source>
        <strain evidence="3 4">NPDC053399</strain>
    </source>
</reference>
<evidence type="ECO:0000313" key="3">
    <source>
        <dbReference type="EMBL" id="MFI9103024.1"/>
    </source>
</evidence>
<organism evidence="3 4">
    <name type="scientific">Streptomyces fildesensis</name>
    <dbReference type="NCBI Taxonomy" id="375757"/>
    <lineage>
        <taxon>Bacteria</taxon>
        <taxon>Bacillati</taxon>
        <taxon>Actinomycetota</taxon>
        <taxon>Actinomycetes</taxon>
        <taxon>Kitasatosporales</taxon>
        <taxon>Streptomycetaceae</taxon>
        <taxon>Streptomyces</taxon>
    </lineage>
</organism>
<dbReference type="Gene3D" id="3.40.50.620">
    <property type="entry name" value="HUPs"/>
    <property type="match status" value="2"/>
</dbReference>
<comment type="similarity">
    <text evidence="1">Belongs to the universal stress protein A family.</text>
</comment>
<evidence type="ECO:0000313" key="4">
    <source>
        <dbReference type="Proteomes" id="UP001614394"/>
    </source>
</evidence>
<dbReference type="InterPro" id="IPR006016">
    <property type="entry name" value="UspA"/>
</dbReference>
<dbReference type="PRINTS" id="PR01438">
    <property type="entry name" value="UNVRSLSTRESS"/>
</dbReference>
<keyword evidence="4" id="KW-1185">Reference proteome</keyword>
<dbReference type="PANTHER" id="PTHR46268">
    <property type="entry name" value="STRESS RESPONSE PROTEIN NHAX"/>
    <property type="match status" value="1"/>
</dbReference>
<dbReference type="Proteomes" id="UP001614394">
    <property type="component" value="Unassembled WGS sequence"/>
</dbReference>
<dbReference type="RefSeq" id="WP_399651425.1">
    <property type="nucleotide sequence ID" value="NZ_JBITYG010000006.1"/>
</dbReference>
<accession>A0ABW8C9A3</accession>
<sequence length="291" mass="30487">MTAGHVVVGVDGSIVSMRALDEAAVEAGRRGAGLEIVYAVPGFDEAGPVLASAVTRARHRYPALAVSTAAVVGDAAEAIVSRGRNAALTVVGTRDLPGFAGRLFGSVSLRVAARTQSPLLVVRGDHAAWHDSSGPGGDVLLGLENDTDTDTAGYAFAEAARREAPLRVLHAWTYRHLPPVGYAPVPTSHLQEDITRRARTEEAVPDYVVAPLRETYPQVPVQTRTVRSGATHALLEATCGAAVIVVTAHRRPGLLGPQLGPVATALLHYSHCPVLLVPETPQNSLPGSPRD</sequence>
<feature type="domain" description="UspA" evidence="2">
    <location>
        <begin position="5"/>
        <end position="123"/>
    </location>
</feature>
<evidence type="ECO:0000259" key="2">
    <source>
        <dbReference type="Pfam" id="PF00582"/>
    </source>
</evidence>
<feature type="domain" description="UspA" evidence="2">
    <location>
        <begin position="139"/>
        <end position="278"/>
    </location>
</feature>
<dbReference type="EMBL" id="JBITYG010000006">
    <property type="protein sequence ID" value="MFI9103024.1"/>
    <property type="molecule type" value="Genomic_DNA"/>
</dbReference>
<name>A0ABW8C9A3_9ACTN</name>
<dbReference type="Pfam" id="PF00582">
    <property type="entry name" value="Usp"/>
    <property type="match status" value="2"/>
</dbReference>
<evidence type="ECO:0000256" key="1">
    <source>
        <dbReference type="ARBA" id="ARBA00008791"/>
    </source>
</evidence>
<dbReference type="SUPFAM" id="SSF52402">
    <property type="entry name" value="Adenine nucleotide alpha hydrolases-like"/>
    <property type="match status" value="2"/>
</dbReference>
<gene>
    <name evidence="3" type="ORF">ACIGXA_21125</name>
</gene>
<comment type="caution">
    <text evidence="3">The sequence shown here is derived from an EMBL/GenBank/DDBJ whole genome shotgun (WGS) entry which is preliminary data.</text>
</comment>
<dbReference type="InterPro" id="IPR006015">
    <property type="entry name" value="Universal_stress_UspA"/>
</dbReference>